<evidence type="ECO:0000256" key="10">
    <source>
        <dbReference type="ARBA" id="ARBA00023002"/>
    </source>
</evidence>
<evidence type="ECO:0000256" key="11">
    <source>
        <dbReference type="ARBA" id="ARBA00023098"/>
    </source>
</evidence>
<comment type="caution">
    <text evidence="16">The sequence shown here is derived from an EMBL/GenBank/DDBJ whole genome shotgun (WGS) entry which is preliminary data.</text>
</comment>
<sequence length="231" mass="28229">MLEQRSEKNYDGVRSFWRCPVDPLLRQTILIYFSQKRLWPWFLLALSSLSWLVYSAAWKPYFGLVFLILFLSPLIEYFVHRYLLHFPRPETGEKHRFWHWAMDQIHYIHHEDPKQVRYVFAEAWLIWGAVFLNIGIGWLLTWTWEGTMSFLTVTVLYYLLYEWTHWLAHSDYTPRNPYSRFMKKFHVWHHYKHESYWFGITSPCGDWLFRSWPEPKAIAASEMALKNRGRV</sequence>
<organism evidence="16 17">
    <name type="scientific">bacterium (Candidatus Blackallbacteria) CG17_big_fil_post_rev_8_21_14_2_50_48_46</name>
    <dbReference type="NCBI Taxonomy" id="2014261"/>
    <lineage>
        <taxon>Bacteria</taxon>
        <taxon>Candidatus Blackallbacteria</taxon>
    </lineage>
</organism>
<keyword evidence="11" id="KW-0443">Lipid metabolism</keyword>
<keyword evidence="12 14" id="KW-0472">Membrane</keyword>
<keyword evidence="6" id="KW-0256">Endoplasmic reticulum</keyword>
<evidence type="ECO:0000256" key="4">
    <source>
        <dbReference type="ARBA" id="ARBA00022692"/>
    </source>
</evidence>
<protein>
    <recommendedName>
        <fullName evidence="15">Fatty acid hydroxylase domain-containing protein</fullName>
    </recommendedName>
</protein>
<feature type="transmembrane region" description="Helical" evidence="14">
    <location>
        <begin position="124"/>
        <end position="144"/>
    </location>
</feature>
<keyword evidence="8" id="KW-0862">Zinc</keyword>
<evidence type="ECO:0000256" key="9">
    <source>
        <dbReference type="ARBA" id="ARBA00022989"/>
    </source>
</evidence>
<dbReference type="InterPro" id="IPR006694">
    <property type="entry name" value="Fatty_acid_hydroxylase"/>
</dbReference>
<comment type="subcellular location">
    <subcellularLocation>
        <location evidence="2">Endoplasmic reticulum membrane</location>
        <topology evidence="2">Multi-pass membrane protein</topology>
    </subcellularLocation>
</comment>
<evidence type="ECO:0000256" key="3">
    <source>
        <dbReference type="ARBA" id="ARBA00022516"/>
    </source>
</evidence>
<dbReference type="GO" id="GO:0005506">
    <property type="term" value="F:iron ion binding"/>
    <property type="evidence" value="ECO:0007669"/>
    <property type="project" value="InterPro"/>
</dbReference>
<dbReference type="GO" id="GO:0016020">
    <property type="term" value="C:membrane"/>
    <property type="evidence" value="ECO:0007669"/>
    <property type="project" value="InterPro"/>
</dbReference>
<dbReference type="PANTHER" id="PTHR12863:SF1">
    <property type="entry name" value="FATTY ACID 2-HYDROXYLASE"/>
    <property type="match status" value="1"/>
</dbReference>
<dbReference type="EMBL" id="PFFQ01000039">
    <property type="protein sequence ID" value="PIW16251.1"/>
    <property type="molecule type" value="Genomic_DNA"/>
</dbReference>
<keyword evidence="4 14" id="KW-0812">Transmembrane</keyword>
<keyword evidence="3" id="KW-0444">Lipid biosynthesis</keyword>
<evidence type="ECO:0000256" key="7">
    <source>
        <dbReference type="ARBA" id="ARBA00022832"/>
    </source>
</evidence>
<keyword evidence="9 14" id="KW-1133">Transmembrane helix</keyword>
<feature type="domain" description="Fatty acid hydroxylase" evidence="15">
    <location>
        <begin position="66"/>
        <end position="210"/>
    </location>
</feature>
<evidence type="ECO:0000256" key="14">
    <source>
        <dbReference type="SAM" id="Phobius"/>
    </source>
</evidence>
<evidence type="ECO:0000256" key="2">
    <source>
        <dbReference type="ARBA" id="ARBA00004477"/>
    </source>
</evidence>
<feature type="transmembrane region" description="Helical" evidence="14">
    <location>
        <begin position="38"/>
        <end position="54"/>
    </location>
</feature>
<evidence type="ECO:0000256" key="6">
    <source>
        <dbReference type="ARBA" id="ARBA00022824"/>
    </source>
</evidence>
<reference evidence="16 17" key="1">
    <citation type="submission" date="2017-09" db="EMBL/GenBank/DDBJ databases">
        <title>Depth-based differentiation of microbial function through sediment-hosted aquifers and enrichment of novel symbionts in the deep terrestrial subsurface.</title>
        <authorList>
            <person name="Probst A.J."/>
            <person name="Ladd B."/>
            <person name="Jarett J.K."/>
            <person name="Geller-Mcgrath D.E."/>
            <person name="Sieber C.M."/>
            <person name="Emerson J.B."/>
            <person name="Anantharaman K."/>
            <person name="Thomas B.C."/>
            <person name="Malmstrom R."/>
            <person name="Stieglmeier M."/>
            <person name="Klingl A."/>
            <person name="Woyke T."/>
            <person name="Ryan C.M."/>
            <person name="Banfield J.F."/>
        </authorList>
    </citation>
    <scope>NUCLEOTIDE SEQUENCE [LARGE SCALE GENOMIC DNA]</scope>
    <source>
        <strain evidence="16">CG17_big_fil_post_rev_8_21_14_2_50_48_46</strain>
    </source>
</reference>
<dbReference type="PANTHER" id="PTHR12863">
    <property type="entry name" value="FATTY ACID HYDROXYLASE"/>
    <property type="match status" value="1"/>
</dbReference>
<evidence type="ECO:0000256" key="8">
    <source>
        <dbReference type="ARBA" id="ARBA00022833"/>
    </source>
</evidence>
<evidence type="ECO:0000256" key="5">
    <source>
        <dbReference type="ARBA" id="ARBA00022723"/>
    </source>
</evidence>
<dbReference type="GO" id="GO:0080132">
    <property type="term" value="F:fatty acid 2-hydroxylase activity"/>
    <property type="evidence" value="ECO:0007669"/>
    <property type="project" value="InterPro"/>
</dbReference>
<evidence type="ECO:0000256" key="1">
    <source>
        <dbReference type="ARBA" id="ARBA00001947"/>
    </source>
</evidence>
<dbReference type="GO" id="GO:0006633">
    <property type="term" value="P:fatty acid biosynthetic process"/>
    <property type="evidence" value="ECO:0007669"/>
    <property type="project" value="UniProtKB-KW"/>
</dbReference>
<dbReference type="InterPro" id="IPR014430">
    <property type="entry name" value="Scs7"/>
</dbReference>
<dbReference type="AlphaFoldDB" id="A0A2M7G356"/>
<keyword evidence="13" id="KW-0275">Fatty acid biosynthesis</keyword>
<keyword evidence="10" id="KW-0560">Oxidoreductase</keyword>
<dbReference type="Proteomes" id="UP000231019">
    <property type="component" value="Unassembled WGS sequence"/>
</dbReference>
<evidence type="ECO:0000256" key="12">
    <source>
        <dbReference type="ARBA" id="ARBA00023136"/>
    </source>
</evidence>
<feature type="transmembrane region" description="Helical" evidence="14">
    <location>
        <begin position="60"/>
        <end position="79"/>
    </location>
</feature>
<evidence type="ECO:0000313" key="16">
    <source>
        <dbReference type="EMBL" id="PIW16251.1"/>
    </source>
</evidence>
<gene>
    <name evidence="16" type="ORF">COW36_14090</name>
</gene>
<name>A0A2M7G356_9BACT</name>
<keyword evidence="7" id="KW-0276">Fatty acid metabolism</keyword>
<comment type="cofactor">
    <cofactor evidence="1">
        <name>Zn(2+)</name>
        <dbReference type="ChEBI" id="CHEBI:29105"/>
    </cofactor>
</comment>
<keyword evidence="5" id="KW-0479">Metal-binding</keyword>
<accession>A0A2M7G356</accession>
<dbReference type="Pfam" id="PF04116">
    <property type="entry name" value="FA_hydroxylase"/>
    <property type="match status" value="1"/>
</dbReference>
<evidence type="ECO:0000259" key="15">
    <source>
        <dbReference type="Pfam" id="PF04116"/>
    </source>
</evidence>
<evidence type="ECO:0000313" key="17">
    <source>
        <dbReference type="Proteomes" id="UP000231019"/>
    </source>
</evidence>
<proteinExistence type="predicted"/>
<evidence type="ECO:0000256" key="13">
    <source>
        <dbReference type="ARBA" id="ARBA00023160"/>
    </source>
</evidence>
<feature type="transmembrane region" description="Helical" evidence="14">
    <location>
        <begin position="150"/>
        <end position="168"/>
    </location>
</feature>